<keyword evidence="5 7" id="KW-1133">Transmembrane helix</keyword>
<feature type="transmembrane region" description="Helical" evidence="7">
    <location>
        <begin position="266"/>
        <end position="291"/>
    </location>
</feature>
<dbReference type="InterPro" id="IPR003838">
    <property type="entry name" value="ABC3_permease_C"/>
</dbReference>
<dbReference type="GO" id="GO:0005886">
    <property type="term" value="C:plasma membrane"/>
    <property type="evidence" value="ECO:0007669"/>
    <property type="project" value="UniProtKB-SubCell"/>
</dbReference>
<proteinExistence type="predicted"/>
<dbReference type="NCBIfam" id="TIGR01185">
    <property type="entry name" value="devC"/>
    <property type="match status" value="1"/>
</dbReference>
<sequence length="390" mass="44294">MRFKTPLAWLQLKYEKMRLWVAIAGISFAVVLMFMQLGFQAALFDSAVQVQNSFNGDVFLLSPRSTALIAMKGFSERRLYQALKFPEVEYIAPIYLGFAQWKNPDKPTYWRNIHIIGFDIRYPVFNLPNFDANYQKLQQPDVVLFDSASRPEFGNIVKDFKTKGNVQTEIDNLSSGSRRTQVVGLFQLGTSFGIDGNLITSQLNFLRIFSQRQKGLIEVGLIKLKSGINADQFKQKLQIALPPDVIILTKQEWIDFEKNYWMTSTAIGFIFTLGVGMGLIVGIVVVYQILYTDVTEHLREYATLKAIGYQHHYFLFLVFQEAFILAILGYVPGFLVSSGLYHLAKQATLLPIMMTQERILLVFSLTLLMCFLAGAIAIQKLQAADPADIF</sequence>
<accession>A0A977KZJ7</accession>
<dbReference type="InterPro" id="IPR051125">
    <property type="entry name" value="ABC-4/HrtB_transporter"/>
</dbReference>
<dbReference type="PIRSF" id="PIRSF031773">
    <property type="entry name" value="DevC"/>
    <property type="match status" value="1"/>
</dbReference>
<dbReference type="EMBL" id="CP073041">
    <property type="protein sequence ID" value="UXE62834.1"/>
    <property type="molecule type" value="Genomic_DNA"/>
</dbReference>
<protein>
    <submittedName>
        <fullName evidence="9">ABC transporter permease DevC</fullName>
    </submittedName>
</protein>
<evidence type="ECO:0000313" key="9">
    <source>
        <dbReference type="EMBL" id="UXE62834.1"/>
    </source>
</evidence>
<evidence type="ECO:0000256" key="5">
    <source>
        <dbReference type="ARBA" id="ARBA00022989"/>
    </source>
</evidence>
<evidence type="ECO:0000256" key="1">
    <source>
        <dbReference type="ARBA" id="ARBA00004651"/>
    </source>
</evidence>
<dbReference type="Pfam" id="PF02687">
    <property type="entry name" value="FtsX"/>
    <property type="match status" value="1"/>
</dbReference>
<dbReference type="PANTHER" id="PTHR43738">
    <property type="entry name" value="ABC TRANSPORTER, MEMBRANE PROTEIN"/>
    <property type="match status" value="1"/>
</dbReference>
<evidence type="ECO:0000256" key="7">
    <source>
        <dbReference type="SAM" id="Phobius"/>
    </source>
</evidence>
<feature type="transmembrane region" description="Helical" evidence="7">
    <location>
        <begin position="359"/>
        <end position="378"/>
    </location>
</feature>
<keyword evidence="6 7" id="KW-0472">Membrane</keyword>
<organism evidence="9">
    <name type="scientific">Woronichinia naegeliana WA131</name>
    <dbReference type="NCBI Taxonomy" id="2824559"/>
    <lineage>
        <taxon>Bacteria</taxon>
        <taxon>Bacillati</taxon>
        <taxon>Cyanobacteriota</taxon>
        <taxon>Cyanophyceae</taxon>
        <taxon>Synechococcales</taxon>
        <taxon>Coelosphaeriaceae</taxon>
        <taxon>Woronichinia</taxon>
    </lineage>
</organism>
<dbReference type="Proteomes" id="UP001065613">
    <property type="component" value="Chromosome"/>
</dbReference>
<name>A0A977KZJ7_9CYAN</name>
<keyword evidence="3" id="KW-1003">Cell membrane</keyword>
<dbReference type="PANTHER" id="PTHR43738:SF1">
    <property type="entry name" value="HEMIN TRANSPORT SYSTEM PERMEASE PROTEIN HRTB-RELATED"/>
    <property type="match status" value="1"/>
</dbReference>
<dbReference type="KEGG" id="wna:KA717_09060"/>
<evidence type="ECO:0000256" key="4">
    <source>
        <dbReference type="ARBA" id="ARBA00022692"/>
    </source>
</evidence>
<evidence type="ECO:0000256" key="6">
    <source>
        <dbReference type="ARBA" id="ARBA00023136"/>
    </source>
</evidence>
<evidence type="ECO:0000256" key="3">
    <source>
        <dbReference type="ARBA" id="ARBA00022475"/>
    </source>
</evidence>
<comment type="subcellular location">
    <subcellularLocation>
        <location evidence="1">Cell membrane</location>
        <topology evidence="1">Multi-pass membrane protein</topology>
    </subcellularLocation>
</comment>
<feature type="domain" description="ABC3 transporter permease C-terminal" evidence="8">
    <location>
        <begin position="276"/>
        <end position="381"/>
    </location>
</feature>
<feature type="transmembrane region" description="Helical" evidence="7">
    <location>
        <begin position="311"/>
        <end position="338"/>
    </location>
</feature>
<evidence type="ECO:0000259" key="8">
    <source>
        <dbReference type="Pfam" id="PF02687"/>
    </source>
</evidence>
<gene>
    <name evidence="9" type="primary">devC</name>
    <name evidence="9" type="ORF">KA717_09060</name>
</gene>
<feature type="transmembrane region" description="Helical" evidence="7">
    <location>
        <begin position="20"/>
        <end position="44"/>
    </location>
</feature>
<evidence type="ECO:0000256" key="2">
    <source>
        <dbReference type="ARBA" id="ARBA00022448"/>
    </source>
</evidence>
<keyword evidence="2" id="KW-0813">Transport</keyword>
<reference evidence="9" key="1">
    <citation type="submission" date="2021-04" db="EMBL/GenBank/DDBJ databases">
        <title>Genome sequence of Woronichinia naegeliana from Washington state freshwater lake bloom.</title>
        <authorList>
            <person name="Dreher T.W."/>
        </authorList>
    </citation>
    <scope>NUCLEOTIDE SEQUENCE</scope>
    <source>
        <strain evidence="9">WA131</strain>
    </source>
</reference>
<keyword evidence="4 7" id="KW-0812">Transmembrane</keyword>
<dbReference type="InterPro" id="IPR005891">
    <property type="entry name" value="DevC"/>
</dbReference>
<dbReference type="AlphaFoldDB" id="A0A977KZJ7"/>